<dbReference type="Proteomes" id="UP000887565">
    <property type="component" value="Unplaced"/>
</dbReference>
<evidence type="ECO:0000313" key="1">
    <source>
        <dbReference type="Proteomes" id="UP000887565"/>
    </source>
</evidence>
<dbReference type="AlphaFoldDB" id="A0A915KGL1"/>
<reference evidence="2" key="1">
    <citation type="submission" date="2022-11" db="UniProtKB">
        <authorList>
            <consortium name="WormBaseParasite"/>
        </authorList>
    </citation>
    <scope>IDENTIFICATION</scope>
</reference>
<sequence>MIFTFEIVPEINKLGNVTFEIKIVNSEAVFFM</sequence>
<dbReference type="WBParaSite" id="nRc.2.0.1.t37520-RA">
    <property type="protein sequence ID" value="nRc.2.0.1.t37520-RA"/>
    <property type="gene ID" value="nRc.2.0.1.g37520"/>
</dbReference>
<evidence type="ECO:0000313" key="2">
    <source>
        <dbReference type="WBParaSite" id="nRc.2.0.1.t37520-RA"/>
    </source>
</evidence>
<accession>A0A915KGL1</accession>
<name>A0A915KGL1_ROMCU</name>
<organism evidence="1 2">
    <name type="scientific">Romanomermis culicivorax</name>
    <name type="common">Nematode worm</name>
    <dbReference type="NCBI Taxonomy" id="13658"/>
    <lineage>
        <taxon>Eukaryota</taxon>
        <taxon>Metazoa</taxon>
        <taxon>Ecdysozoa</taxon>
        <taxon>Nematoda</taxon>
        <taxon>Enoplea</taxon>
        <taxon>Dorylaimia</taxon>
        <taxon>Mermithida</taxon>
        <taxon>Mermithoidea</taxon>
        <taxon>Mermithidae</taxon>
        <taxon>Romanomermis</taxon>
    </lineage>
</organism>
<keyword evidence="1" id="KW-1185">Reference proteome</keyword>
<protein>
    <submittedName>
        <fullName evidence="2">Uncharacterized protein</fullName>
    </submittedName>
</protein>
<proteinExistence type="predicted"/>